<protein>
    <submittedName>
        <fullName evidence="1">Uncharacterized protein</fullName>
    </submittedName>
</protein>
<dbReference type="Proteomes" id="UP000277858">
    <property type="component" value="Chromosome"/>
</dbReference>
<gene>
    <name evidence="1" type="ORF">NCTC13652_02833</name>
</gene>
<reference evidence="1 2" key="1">
    <citation type="submission" date="2018-12" db="EMBL/GenBank/DDBJ databases">
        <authorList>
            <consortium name="Pathogen Informatics"/>
        </authorList>
    </citation>
    <scope>NUCLEOTIDE SEQUENCE [LARGE SCALE GENOMIC DNA]</scope>
    <source>
        <strain evidence="1 2">NCTC13652</strain>
    </source>
</reference>
<evidence type="ECO:0000313" key="2">
    <source>
        <dbReference type="Proteomes" id="UP000277858"/>
    </source>
</evidence>
<proteinExistence type="predicted"/>
<dbReference type="AlphaFoldDB" id="A0A448P323"/>
<sequence length="217" mass="23527">MVMNLGSPATIRAHLTVFSPKRPVLALDQVFYPVIDSLGLRSPINEGPPRWSYAAASATSMSADMIALSFRADIAPTTCITGPGGQFMSCIVETLRMLGISHTQSVRITGDSQLLEAWIGNSGDTYWGLYEQRDRWLGWTGGESTCTACIDSLQPALMKSLSEFFVDADGFTCHAQDSEICVDIPDDPVAVGWIFDSIAWITRTSDFSVFLSPATAS</sequence>
<name>A0A448P323_9ACTN</name>
<dbReference type="OrthoDB" id="9886676at2"/>
<accession>A0A448P323</accession>
<dbReference type="RefSeq" id="WP_126412843.1">
    <property type="nucleotide sequence ID" value="NZ_LR134473.1"/>
</dbReference>
<keyword evidence="2" id="KW-1185">Reference proteome</keyword>
<organism evidence="1 2">
    <name type="scientific">Acidipropionibacterium jensenii</name>
    <dbReference type="NCBI Taxonomy" id="1749"/>
    <lineage>
        <taxon>Bacteria</taxon>
        <taxon>Bacillati</taxon>
        <taxon>Actinomycetota</taxon>
        <taxon>Actinomycetes</taxon>
        <taxon>Propionibacteriales</taxon>
        <taxon>Propionibacteriaceae</taxon>
        <taxon>Acidipropionibacterium</taxon>
    </lineage>
</organism>
<evidence type="ECO:0000313" key="1">
    <source>
        <dbReference type="EMBL" id="VEI04601.1"/>
    </source>
</evidence>
<dbReference type="EMBL" id="LR134473">
    <property type="protein sequence ID" value="VEI04601.1"/>
    <property type="molecule type" value="Genomic_DNA"/>
</dbReference>